<dbReference type="EMBL" id="LAZR01043130">
    <property type="protein sequence ID" value="KKL07832.1"/>
    <property type="molecule type" value="Genomic_DNA"/>
</dbReference>
<reference evidence="1" key="1">
    <citation type="journal article" date="2015" name="Nature">
        <title>Complex archaea that bridge the gap between prokaryotes and eukaryotes.</title>
        <authorList>
            <person name="Spang A."/>
            <person name="Saw J.H."/>
            <person name="Jorgensen S.L."/>
            <person name="Zaremba-Niedzwiedzka K."/>
            <person name="Martijn J."/>
            <person name="Lind A.E."/>
            <person name="van Eijk R."/>
            <person name="Schleper C."/>
            <person name="Guy L."/>
            <person name="Ettema T.J."/>
        </authorList>
    </citation>
    <scope>NUCLEOTIDE SEQUENCE</scope>
</reference>
<sequence>MMAGMSIRSFEGYEIFGPAPEGATWVDAQFDKKTAYLHRWGEQARARKEDERAALEKARQIGQALDWFALRVFGSRGAIWPGGCGKLLGGLEAIAVYMRPDVQTPHFGLRLLCSGCQAELFKRGLPDYVIGRADRGLRCDDWIHYDDGQLVRWKVKLGVN</sequence>
<comment type="caution">
    <text evidence="1">The sequence shown here is derived from an EMBL/GenBank/DDBJ whole genome shotgun (WGS) entry which is preliminary data.</text>
</comment>
<dbReference type="AlphaFoldDB" id="A0A0F9B234"/>
<evidence type="ECO:0000313" key="1">
    <source>
        <dbReference type="EMBL" id="KKL07832.1"/>
    </source>
</evidence>
<name>A0A0F9B234_9ZZZZ</name>
<accession>A0A0F9B234</accession>
<gene>
    <name evidence="1" type="ORF">LCGC14_2582060</name>
</gene>
<organism evidence="1">
    <name type="scientific">marine sediment metagenome</name>
    <dbReference type="NCBI Taxonomy" id="412755"/>
    <lineage>
        <taxon>unclassified sequences</taxon>
        <taxon>metagenomes</taxon>
        <taxon>ecological metagenomes</taxon>
    </lineage>
</organism>
<protein>
    <submittedName>
        <fullName evidence="1">Uncharacterized protein</fullName>
    </submittedName>
</protein>
<proteinExistence type="predicted"/>